<name>A0ACB5RBB5_9CLOT</name>
<reference evidence="1" key="1">
    <citation type="journal article" date="2025" name="Int. J. Syst. Evol. Microbiol.">
        <title>Inconstantimicrobium mannanitabidum sp. nov., a novel member of the family Clostridiaceae isolated from anoxic soil under the treatment of reductive soil disinfestation.</title>
        <authorList>
            <person name="Ueki A."/>
            <person name="Tonouchi A."/>
            <person name="Honma S."/>
            <person name="Kaku N."/>
            <person name="Ueki K."/>
        </authorList>
    </citation>
    <scope>NUCLEOTIDE SEQUENCE</scope>
    <source>
        <strain evidence="1">TW13</strain>
    </source>
</reference>
<organism evidence="1 2">
    <name type="scientific">Inconstantimicrobium mannanitabidum</name>
    <dbReference type="NCBI Taxonomy" id="1604901"/>
    <lineage>
        <taxon>Bacteria</taxon>
        <taxon>Bacillati</taxon>
        <taxon>Bacillota</taxon>
        <taxon>Clostridia</taxon>
        <taxon>Eubacteriales</taxon>
        <taxon>Clostridiaceae</taxon>
        <taxon>Inconstantimicrobium</taxon>
    </lineage>
</organism>
<evidence type="ECO:0000313" key="2">
    <source>
        <dbReference type="Proteomes" id="UP001058074"/>
    </source>
</evidence>
<gene>
    <name evidence="1" type="ORF">rsdtw13_17710</name>
</gene>
<accession>A0ACB5RBB5</accession>
<dbReference type="EMBL" id="BROD01000001">
    <property type="protein sequence ID" value="GKX66513.1"/>
    <property type="molecule type" value="Genomic_DNA"/>
</dbReference>
<dbReference type="Proteomes" id="UP001058074">
    <property type="component" value="Unassembled WGS sequence"/>
</dbReference>
<comment type="caution">
    <text evidence="1">The sequence shown here is derived from an EMBL/GenBank/DDBJ whole genome shotgun (WGS) entry which is preliminary data.</text>
</comment>
<protein>
    <submittedName>
        <fullName evidence="1">Uncharacterized protein</fullName>
    </submittedName>
</protein>
<evidence type="ECO:0000313" key="1">
    <source>
        <dbReference type="EMBL" id="GKX66513.1"/>
    </source>
</evidence>
<keyword evidence="2" id="KW-1185">Reference proteome</keyword>
<proteinExistence type="predicted"/>
<sequence length="116" mass="13387">MKKKTLLGILSILIVVISLFIVKQSVGLHKEVKNFKIPTKETRHLGEMSTYKWITVKKISKKHNVSTEEIFKALEIKPHPGDENMDIRDLGRKYNKSLDEMKKNLSKIIGTEGKRK</sequence>